<feature type="region of interest" description="Disordered" evidence="2">
    <location>
        <begin position="66"/>
        <end position="86"/>
    </location>
</feature>
<gene>
    <name evidence="4" type="ORF">EBO15_18300</name>
</gene>
<dbReference type="Proteomes" id="UP000282674">
    <property type="component" value="Unassembled WGS sequence"/>
</dbReference>
<dbReference type="InterPro" id="IPR011990">
    <property type="entry name" value="TPR-like_helical_dom_sf"/>
</dbReference>
<dbReference type="Gene3D" id="1.10.10.10">
    <property type="entry name" value="Winged helix-like DNA-binding domain superfamily/Winged helix DNA-binding domain"/>
    <property type="match status" value="1"/>
</dbReference>
<dbReference type="InterPro" id="IPR039420">
    <property type="entry name" value="WalR-like"/>
</dbReference>
<keyword evidence="1" id="KW-0238">DNA-binding</keyword>
<feature type="domain" description="HTH luxR-type" evidence="3">
    <location>
        <begin position="640"/>
        <end position="705"/>
    </location>
</feature>
<dbReference type="InterPro" id="IPR036388">
    <property type="entry name" value="WH-like_DNA-bd_sf"/>
</dbReference>
<dbReference type="InterPro" id="IPR016032">
    <property type="entry name" value="Sig_transdc_resp-reg_C-effctor"/>
</dbReference>
<organism evidence="4 5">
    <name type="scientific">Actinomadura harenae</name>
    <dbReference type="NCBI Taxonomy" id="2483351"/>
    <lineage>
        <taxon>Bacteria</taxon>
        <taxon>Bacillati</taxon>
        <taxon>Actinomycetota</taxon>
        <taxon>Actinomycetes</taxon>
        <taxon>Streptosporangiales</taxon>
        <taxon>Thermomonosporaceae</taxon>
        <taxon>Actinomadura</taxon>
    </lineage>
</organism>
<dbReference type="PRINTS" id="PR00038">
    <property type="entry name" value="HTHLUXR"/>
</dbReference>
<evidence type="ECO:0000256" key="1">
    <source>
        <dbReference type="ARBA" id="ARBA00023125"/>
    </source>
</evidence>
<dbReference type="Pfam" id="PF00196">
    <property type="entry name" value="GerE"/>
    <property type="match status" value="1"/>
</dbReference>
<protein>
    <submittedName>
        <fullName evidence="4">LuxR family transcriptional regulator</fullName>
    </submittedName>
</protein>
<dbReference type="PANTHER" id="PTHR43214">
    <property type="entry name" value="TWO-COMPONENT RESPONSE REGULATOR"/>
    <property type="match status" value="1"/>
</dbReference>
<dbReference type="SUPFAM" id="SSF46894">
    <property type="entry name" value="C-terminal effector domain of the bipartite response regulators"/>
    <property type="match status" value="1"/>
</dbReference>
<dbReference type="PANTHER" id="PTHR43214:SF43">
    <property type="entry name" value="TWO-COMPONENT RESPONSE REGULATOR"/>
    <property type="match status" value="1"/>
</dbReference>
<dbReference type="PROSITE" id="PS50043">
    <property type="entry name" value="HTH_LUXR_2"/>
    <property type="match status" value="1"/>
</dbReference>
<proteinExistence type="predicted"/>
<name>A0A3M2M6S6_9ACTN</name>
<evidence type="ECO:0000313" key="5">
    <source>
        <dbReference type="Proteomes" id="UP000282674"/>
    </source>
</evidence>
<feature type="compositionally biased region" description="Basic and acidic residues" evidence="2">
    <location>
        <begin position="73"/>
        <end position="83"/>
    </location>
</feature>
<dbReference type="GO" id="GO:0003677">
    <property type="term" value="F:DNA binding"/>
    <property type="evidence" value="ECO:0007669"/>
    <property type="project" value="UniProtKB-KW"/>
</dbReference>
<feature type="region of interest" description="Disordered" evidence="2">
    <location>
        <begin position="1"/>
        <end position="22"/>
    </location>
</feature>
<dbReference type="InterPro" id="IPR000792">
    <property type="entry name" value="Tscrpt_reg_LuxR_C"/>
</dbReference>
<dbReference type="GO" id="GO:0006355">
    <property type="term" value="P:regulation of DNA-templated transcription"/>
    <property type="evidence" value="ECO:0007669"/>
    <property type="project" value="InterPro"/>
</dbReference>
<dbReference type="EMBL" id="RFFG01000030">
    <property type="protein sequence ID" value="RMI42798.1"/>
    <property type="molecule type" value="Genomic_DNA"/>
</dbReference>
<evidence type="ECO:0000259" key="3">
    <source>
        <dbReference type="PROSITE" id="PS50043"/>
    </source>
</evidence>
<reference evidence="4 5" key="1">
    <citation type="submission" date="2018-10" db="EMBL/GenBank/DDBJ databases">
        <title>Isolation from soil.</title>
        <authorList>
            <person name="Hu J."/>
        </authorList>
    </citation>
    <scope>NUCLEOTIDE SEQUENCE [LARGE SCALE GENOMIC DNA]</scope>
    <source>
        <strain evidence="4 5">NEAU-Ht49</strain>
    </source>
</reference>
<keyword evidence="5" id="KW-1185">Reference proteome</keyword>
<evidence type="ECO:0000313" key="4">
    <source>
        <dbReference type="EMBL" id="RMI42798.1"/>
    </source>
</evidence>
<dbReference type="PROSITE" id="PS00622">
    <property type="entry name" value="HTH_LUXR_1"/>
    <property type="match status" value="1"/>
</dbReference>
<dbReference type="SUPFAM" id="SSF48452">
    <property type="entry name" value="TPR-like"/>
    <property type="match status" value="1"/>
</dbReference>
<comment type="caution">
    <text evidence="4">The sequence shown here is derived from an EMBL/GenBank/DDBJ whole genome shotgun (WGS) entry which is preliminary data.</text>
</comment>
<evidence type="ECO:0000256" key="2">
    <source>
        <dbReference type="SAM" id="MobiDB-lite"/>
    </source>
</evidence>
<dbReference type="SMART" id="SM00421">
    <property type="entry name" value="HTH_LUXR"/>
    <property type="match status" value="1"/>
</dbReference>
<dbReference type="CDD" id="cd06170">
    <property type="entry name" value="LuxR_C_like"/>
    <property type="match status" value="1"/>
</dbReference>
<dbReference type="AlphaFoldDB" id="A0A3M2M6S6"/>
<sequence length="708" mass="74912">MRLVLSADRTPKGNSMTAAEPETADAFSPAATRVAWAVQIAGNPSSAELIAAAAGLSLGEALDGLDELAGRTPPDDQPRRDLGEGSVRPAHLVLARADGPSPEPAWIRAAHVRAAAHLNAVGAPFQEQAPHLMESAVPGDNAAARVLIEAADAELAASPNRAEAWAARAAALLPHGDPAALRATSVRAAALAALGRAAEARELLATTLTPRSDETDRVAAAVECARHDRLQGRRLDASHLLTTELGRTDRTENRAVLELELAKTRLGERDFAEAGRWAFRALADSADRVVKAGALGLLALTGLFTGDTAHLGDHAAHAAELMDGALDTEVDGRSDTVAWVGWAELFLGLPEDAVRHFTRARRTPHATARPGRAHQLAEAALGLACAHAWSGRLDEAWRTALDAHRLAQLTGSAELSALSAARLSQIAGIRGDATEANRAAKESRALLDNSDGWWPSITRVVLAQASPEHHDPAAAHAELLTAAGGPGLPALPCSMHPYWYERLTDANLAMKNMDTARRYAGLAERSTVHLTLPAWSAYAHLARARLRLAESTHPEAPASAEAADDALRAARTFAAVRLRLPEARSRLVAGVALSEAGRLSEARAELATARDLFRRCGAKPLHERAVAELRRLGARLPRPRSGGLPEPTPREAEVAALVAQGLTNLEIAARLRLSVKTVETHLSRVFAKLGVRGRVQLVEVLADRTAAG</sequence>
<accession>A0A3M2M6S6</accession>